<sequence>MGKHYSQLSLGERMKIELLREQGLSLRGIGEQVGRSASTISRELRRNAQPTNQWQGGYNGERADRLAARRRGWDARFKLARQPDLRATVRKHLAMGWSPQQVAGWLARTHGRTVISHESIYRYIYHRSAQKDYWHRLLPRAKFRRGPAGRRGGSSVDRIKRRRPLEERPSIASERQEIGHWEVDLMLFARYGQAVLVMHERLTRFTRIFRQPSKAAKPVIERLLDFWGQLPASLRRSATFDNGTEFAEHHQLIDKLGMQTYFCDPHAPWQKGGVENTIG</sequence>
<proteinExistence type="predicted"/>
<feature type="non-terminal residue" evidence="4">
    <location>
        <position position="279"/>
    </location>
</feature>
<protein>
    <submittedName>
        <fullName evidence="4">IS30 family transposase</fullName>
    </submittedName>
</protein>
<keyword evidence="1" id="KW-0233">DNA recombination</keyword>
<accession>A0ABS1F789</accession>
<dbReference type="InterPro" id="IPR025246">
    <property type="entry name" value="IS30-like_HTH"/>
</dbReference>
<evidence type="ECO:0000256" key="1">
    <source>
        <dbReference type="ARBA" id="ARBA00023172"/>
    </source>
</evidence>
<dbReference type="Proteomes" id="UP000652760">
    <property type="component" value="Unassembled WGS sequence"/>
</dbReference>
<dbReference type="PROSITE" id="PS50994">
    <property type="entry name" value="INTEGRASE"/>
    <property type="match status" value="1"/>
</dbReference>
<dbReference type="EMBL" id="JAENHM010000055">
    <property type="protein sequence ID" value="MBK1839275.1"/>
    <property type="molecule type" value="Genomic_DNA"/>
</dbReference>
<evidence type="ECO:0000259" key="3">
    <source>
        <dbReference type="PROSITE" id="PS50994"/>
    </source>
</evidence>
<gene>
    <name evidence="4" type="ORF">JHL17_17840</name>
</gene>
<dbReference type="PANTHER" id="PTHR10948">
    <property type="entry name" value="TRANSPOSASE"/>
    <property type="match status" value="1"/>
</dbReference>
<dbReference type="Gene3D" id="3.30.420.10">
    <property type="entry name" value="Ribonuclease H-like superfamily/Ribonuclease H"/>
    <property type="match status" value="1"/>
</dbReference>
<dbReference type="InterPro" id="IPR053392">
    <property type="entry name" value="Transposase_IS30-like"/>
</dbReference>
<dbReference type="InterPro" id="IPR051917">
    <property type="entry name" value="Transposase-Integrase"/>
</dbReference>
<dbReference type="Pfam" id="PF00665">
    <property type="entry name" value="rve"/>
    <property type="match status" value="1"/>
</dbReference>
<dbReference type="Gene3D" id="1.10.10.60">
    <property type="entry name" value="Homeodomain-like"/>
    <property type="match status" value="1"/>
</dbReference>
<evidence type="ECO:0000313" key="4">
    <source>
        <dbReference type="EMBL" id="MBK1839275.1"/>
    </source>
</evidence>
<dbReference type="InterPro" id="IPR036397">
    <property type="entry name" value="RNaseH_sf"/>
</dbReference>
<keyword evidence="5" id="KW-1185">Reference proteome</keyword>
<evidence type="ECO:0000256" key="2">
    <source>
        <dbReference type="SAM" id="MobiDB-lite"/>
    </source>
</evidence>
<evidence type="ECO:0000313" key="5">
    <source>
        <dbReference type="Proteomes" id="UP000652760"/>
    </source>
</evidence>
<name>A0ABS1F789_9PROT</name>
<dbReference type="RefSeq" id="WP_200195033.1">
    <property type="nucleotide sequence ID" value="NZ_JAENHM010000055.1"/>
</dbReference>
<feature type="domain" description="Integrase catalytic" evidence="3">
    <location>
        <begin position="165"/>
        <end position="279"/>
    </location>
</feature>
<reference evidence="5" key="1">
    <citation type="submission" date="2021-01" db="EMBL/GenBank/DDBJ databases">
        <title>Genome public.</title>
        <authorList>
            <person name="Liu C."/>
            <person name="Sun Q."/>
        </authorList>
    </citation>
    <scope>NUCLEOTIDE SEQUENCE [LARGE SCALE GENOMIC DNA]</scope>
    <source>
        <strain evidence="5">YIM B02556</strain>
    </source>
</reference>
<dbReference type="InterPro" id="IPR012337">
    <property type="entry name" value="RNaseH-like_sf"/>
</dbReference>
<dbReference type="InterPro" id="IPR001584">
    <property type="entry name" value="Integrase_cat-core"/>
</dbReference>
<feature type="region of interest" description="Disordered" evidence="2">
    <location>
        <begin position="145"/>
        <end position="171"/>
    </location>
</feature>
<dbReference type="SUPFAM" id="SSF53098">
    <property type="entry name" value="Ribonuclease H-like"/>
    <property type="match status" value="1"/>
</dbReference>
<dbReference type="NCBIfam" id="NF033563">
    <property type="entry name" value="transpos_IS30"/>
    <property type="match status" value="1"/>
</dbReference>
<organism evidence="4 5">
    <name type="scientific">Azospirillum endophyticum</name>
    <dbReference type="NCBI Taxonomy" id="2800326"/>
    <lineage>
        <taxon>Bacteria</taxon>
        <taxon>Pseudomonadati</taxon>
        <taxon>Pseudomonadota</taxon>
        <taxon>Alphaproteobacteria</taxon>
        <taxon>Rhodospirillales</taxon>
        <taxon>Azospirillaceae</taxon>
        <taxon>Azospirillum</taxon>
    </lineage>
</organism>
<comment type="caution">
    <text evidence="4">The sequence shown here is derived from an EMBL/GenBank/DDBJ whole genome shotgun (WGS) entry which is preliminary data.</text>
</comment>
<dbReference type="Pfam" id="PF13936">
    <property type="entry name" value="HTH_38"/>
    <property type="match status" value="1"/>
</dbReference>
<dbReference type="PANTHER" id="PTHR10948:SF23">
    <property type="entry name" value="TRANSPOSASE INSI FOR INSERTION SEQUENCE ELEMENT IS30A-RELATED"/>
    <property type="match status" value="1"/>
</dbReference>